<organism evidence="6 7">
    <name type="scientific">Pandoraea thiooxydans</name>
    <dbReference type="NCBI Taxonomy" id="445709"/>
    <lineage>
        <taxon>Bacteria</taxon>
        <taxon>Pseudomonadati</taxon>
        <taxon>Pseudomonadota</taxon>
        <taxon>Betaproteobacteria</taxon>
        <taxon>Burkholderiales</taxon>
        <taxon>Burkholderiaceae</taxon>
        <taxon>Pandoraea</taxon>
    </lineage>
</organism>
<dbReference type="Pfam" id="PF00126">
    <property type="entry name" value="HTH_1"/>
    <property type="match status" value="1"/>
</dbReference>
<proteinExistence type="inferred from homology"/>
<dbReference type="STRING" id="445709.ABW99_01320"/>
<evidence type="ECO:0000256" key="1">
    <source>
        <dbReference type="ARBA" id="ARBA00009437"/>
    </source>
</evidence>
<dbReference type="Pfam" id="PF03466">
    <property type="entry name" value="LysR_substrate"/>
    <property type="match status" value="1"/>
</dbReference>
<dbReference type="Gene3D" id="3.40.190.290">
    <property type="match status" value="1"/>
</dbReference>
<dbReference type="EMBL" id="CP011568">
    <property type="protein sequence ID" value="AKJ70291.1"/>
    <property type="molecule type" value="Genomic_DNA"/>
</dbReference>
<dbReference type="InterPro" id="IPR005119">
    <property type="entry name" value="LysR_subst-bd"/>
</dbReference>
<dbReference type="AlphaFoldDB" id="A0A0G3EZT0"/>
<dbReference type="PROSITE" id="PS50931">
    <property type="entry name" value="HTH_LYSR"/>
    <property type="match status" value="1"/>
</dbReference>
<accession>A0A0G3EZT0</accession>
<evidence type="ECO:0000256" key="3">
    <source>
        <dbReference type="ARBA" id="ARBA00023125"/>
    </source>
</evidence>
<dbReference type="GO" id="GO:0005829">
    <property type="term" value="C:cytosol"/>
    <property type="evidence" value="ECO:0007669"/>
    <property type="project" value="TreeGrafter"/>
</dbReference>
<feature type="domain" description="HTH lysR-type" evidence="5">
    <location>
        <begin position="4"/>
        <end position="61"/>
    </location>
</feature>
<dbReference type="SUPFAM" id="SSF53850">
    <property type="entry name" value="Periplasmic binding protein-like II"/>
    <property type="match status" value="1"/>
</dbReference>
<evidence type="ECO:0000256" key="2">
    <source>
        <dbReference type="ARBA" id="ARBA00023015"/>
    </source>
</evidence>
<dbReference type="PATRIC" id="fig|445709.3.peg.290"/>
<keyword evidence="4" id="KW-0804">Transcription</keyword>
<protein>
    <recommendedName>
        <fullName evidence="5">HTH lysR-type domain-containing protein</fullName>
    </recommendedName>
</protein>
<dbReference type="GO" id="GO:0003677">
    <property type="term" value="F:DNA binding"/>
    <property type="evidence" value="ECO:0007669"/>
    <property type="project" value="UniProtKB-KW"/>
</dbReference>
<dbReference type="Gene3D" id="1.10.10.10">
    <property type="entry name" value="Winged helix-like DNA-binding domain superfamily/Winged helix DNA-binding domain"/>
    <property type="match status" value="1"/>
</dbReference>
<dbReference type="KEGG" id="ptx:ABW99_01320"/>
<name>A0A0G3EZT0_9BURK</name>
<evidence type="ECO:0000313" key="7">
    <source>
        <dbReference type="Proteomes" id="UP000036700"/>
    </source>
</evidence>
<dbReference type="CDD" id="cd08421">
    <property type="entry name" value="PBP2_LTTR_like_1"/>
    <property type="match status" value="1"/>
</dbReference>
<gene>
    <name evidence="6" type="ORF">ABW99_01320</name>
</gene>
<evidence type="ECO:0000259" key="5">
    <source>
        <dbReference type="PROSITE" id="PS50931"/>
    </source>
</evidence>
<keyword evidence="3" id="KW-0238">DNA-binding</keyword>
<keyword evidence="2" id="KW-0805">Transcription regulation</keyword>
<keyword evidence="7" id="KW-1185">Reference proteome</keyword>
<evidence type="ECO:0000256" key="4">
    <source>
        <dbReference type="ARBA" id="ARBA00023163"/>
    </source>
</evidence>
<dbReference type="PANTHER" id="PTHR30419">
    <property type="entry name" value="HTH-TYPE TRANSCRIPTIONAL REGULATOR YBHD"/>
    <property type="match status" value="1"/>
</dbReference>
<dbReference type="GO" id="GO:0003700">
    <property type="term" value="F:DNA-binding transcription factor activity"/>
    <property type="evidence" value="ECO:0007669"/>
    <property type="project" value="InterPro"/>
</dbReference>
<dbReference type="SUPFAM" id="SSF46785">
    <property type="entry name" value="Winged helix' DNA-binding domain"/>
    <property type="match status" value="1"/>
</dbReference>
<sequence length="300" mass="33356">MTRLDFFSLKLFADVVELRNMTKAAERNYLAASAASKRISDLEEMFSTQLLYRLARGVEPTPAGYVLYRHAQSTLGGLRQLNAELSEYAQGVRGQIRVFASLAAVIQFLPDDLAKFRESHPDVRVDLQEQSTSDTLESVTSGLADIGIVSPVVEYPDALQFWHYRATRLVLVTPAVHPLAKRKSIKFFEALEHEFVSLTNGGGWDRLVTQAANAYNQIVRTRVRVGSYDAACHMVRAKLGISIVPGEIAAGYSKSLGVKMIRLDEPWAELSLDMCVRDYKTLAVPARLFIDHLLGRKPGG</sequence>
<dbReference type="InterPro" id="IPR036390">
    <property type="entry name" value="WH_DNA-bd_sf"/>
</dbReference>
<dbReference type="PANTHER" id="PTHR30419:SF2">
    <property type="entry name" value="LYSR FAMILY TRANSCRIPTIONAL REGULATOR"/>
    <property type="match status" value="1"/>
</dbReference>
<comment type="similarity">
    <text evidence="1">Belongs to the LysR transcriptional regulatory family.</text>
</comment>
<evidence type="ECO:0000313" key="6">
    <source>
        <dbReference type="EMBL" id="AKJ70291.1"/>
    </source>
</evidence>
<reference evidence="7" key="1">
    <citation type="submission" date="2015-06" db="EMBL/GenBank/DDBJ databases">
        <authorList>
            <person name="Lim Y.L."/>
            <person name="Ee R."/>
            <person name="Yong D."/>
            <person name="How K.Y."/>
            <person name="Yin W.F."/>
            <person name="Chan K.G."/>
        </authorList>
    </citation>
    <scope>NUCLEOTIDE SEQUENCE [LARGE SCALE GENOMIC DNA]</scope>
    <source>
        <strain evidence="7">DSM 25325</strain>
    </source>
</reference>
<dbReference type="InterPro" id="IPR000847">
    <property type="entry name" value="LysR_HTH_N"/>
</dbReference>
<dbReference type="InterPro" id="IPR050950">
    <property type="entry name" value="HTH-type_LysR_regulators"/>
</dbReference>
<dbReference type="InterPro" id="IPR036388">
    <property type="entry name" value="WH-like_DNA-bd_sf"/>
</dbReference>
<dbReference type="Proteomes" id="UP000036700">
    <property type="component" value="Chromosome"/>
</dbReference>